<protein>
    <submittedName>
        <fullName evidence="5">Crp/Fnr family transcriptional regulator</fullName>
    </submittedName>
</protein>
<evidence type="ECO:0000313" key="6">
    <source>
        <dbReference type="Proteomes" id="UP000654108"/>
    </source>
</evidence>
<sequence>MNSPMDGLVRRMQTIGELSELGRETLMALPFQYRTLRKEEELVADGDISDRCCLVVSGYLYRSKTAPQGARQIFSLHTRGEMPDLHSLHLPRMDHNLAAMSPADVATIPHVEVRRALEASPELNALFWRAALIDAAAFRAWLLMLGQFEAAPRMAHLFCEQFIKAAMAGLTEGGSFRFPLTQSDLADMLGISLVHANRTLQELRERGLLSFEQNRVTILRWEALRTLGHFDPSYLHIIKHDADLQNPTRV</sequence>
<evidence type="ECO:0000256" key="3">
    <source>
        <dbReference type="ARBA" id="ARBA00023163"/>
    </source>
</evidence>
<dbReference type="SUPFAM" id="SSF46785">
    <property type="entry name" value="Winged helix' DNA-binding domain"/>
    <property type="match status" value="1"/>
</dbReference>
<dbReference type="Gene3D" id="2.60.120.10">
    <property type="entry name" value="Jelly Rolls"/>
    <property type="match status" value="1"/>
</dbReference>
<dbReference type="Proteomes" id="UP000654108">
    <property type="component" value="Unassembled WGS sequence"/>
</dbReference>
<organism evidence="5 6">
    <name type="scientific">Devosia oryzisoli</name>
    <dbReference type="NCBI Taxonomy" id="2774138"/>
    <lineage>
        <taxon>Bacteria</taxon>
        <taxon>Pseudomonadati</taxon>
        <taxon>Pseudomonadota</taxon>
        <taxon>Alphaproteobacteria</taxon>
        <taxon>Hyphomicrobiales</taxon>
        <taxon>Devosiaceae</taxon>
        <taxon>Devosia</taxon>
    </lineage>
</organism>
<evidence type="ECO:0000259" key="4">
    <source>
        <dbReference type="PROSITE" id="PS51063"/>
    </source>
</evidence>
<reference evidence="5" key="1">
    <citation type="submission" date="2020-09" db="EMBL/GenBank/DDBJ databases">
        <title>Genome seq and assembly of Devosia sp.</title>
        <authorList>
            <person name="Chhetri G."/>
        </authorList>
    </citation>
    <scope>NUCLEOTIDE SEQUENCE</scope>
    <source>
        <strain evidence="5">PTR5</strain>
    </source>
</reference>
<feature type="domain" description="HTH crp-type" evidence="4">
    <location>
        <begin position="148"/>
        <end position="222"/>
    </location>
</feature>
<dbReference type="InterPro" id="IPR036390">
    <property type="entry name" value="WH_DNA-bd_sf"/>
</dbReference>
<dbReference type="RefSeq" id="WP_191772700.1">
    <property type="nucleotide sequence ID" value="NZ_JACYFU010000001.1"/>
</dbReference>
<dbReference type="GO" id="GO:0003677">
    <property type="term" value="F:DNA binding"/>
    <property type="evidence" value="ECO:0007669"/>
    <property type="project" value="UniProtKB-KW"/>
</dbReference>
<dbReference type="SMART" id="SM00419">
    <property type="entry name" value="HTH_CRP"/>
    <property type="match status" value="1"/>
</dbReference>
<dbReference type="GO" id="GO:0006355">
    <property type="term" value="P:regulation of DNA-templated transcription"/>
    <property type="evidence" value="ECO:0007669"/>
    <property type="project" value="InterPro"/>
</dbReference>
<dbReference type="PROSITE" id="PS51063">
    <property type="entry name" value="HTH_CRP_2"/>
    <property type="match status" value="1"/>
</dbReference>
<keyword evidence="1" id="KW-0805">Transcription regulation</keyword>
<evidence type="ECO:0000313" key="5">
    <source>
        <dbReference type="EMBL" id="MBD8064562.1"/>
    </source>
</evidence>
<name>A0A927IS80_9HYPH</name>
<dbReference type="Gene3D" id="1.10.10.10">
    <property type="entry name" value="Winged helix-like DNA-binding domain superfamily/Winged helix DNA-binding domain"/>
    <property type="match status" value="1"/>
</dbReference>
<dbReference type="InterPro" id="IPR012318">
    <property type="entry name" value="HTH_CRP"/>
</dbReference>
<dbReference type="InterPro" id="IPR000595">
    <property type="entry name" value="cNMP-bd_dom"/>
</dbReference>
<keyword evidence="2" id="KW-0238">DNA-binding</keyword>
<proteinExistence type="predicted"/>
<accession>A0A927IS80</accession>
<dbReference type="AlphaFoldDB" id="A0A927IS80"/>
<evidence type="ECO:0000256" key="1">
    <source>
        <dbReference type="ARBA" id="ARBA00023015"/>
    </source>
</evidence>
<dbReference type="SUPFAM" id="SSF51206">
    <property type="entry name" value="cAMP-binding domain-like"/>
    <property type="match status" value="1"/>
</dbReference>
<keyword evidence="6" id="KW-1185">Reference proteome</keyword>
<dbReference type="EMBL" id="JACYFU010000001">
    <property type="protein sequence ID" value="MBD8064562.1"/>
    <property type="molecule type" value="Genomic_DNA"/>
</dbReference>
<gene>
    <name evidence="5" type="ORF">IC608_03640</name>
</gene>
<dbReference type="Pfam" id="PF13545">
    <property type="entry name" value="HTH_Crp_2"/>
    <property type="match status" value="1"/>
</dbReference>
<dbReference type="InterPro" id="IPR018490">
    <property type="entry name" value="cNMP-bd_dom_sf"/>
</dbReference>
<dbReference type="InterPro" id="IPR036388">
    <property type="entry name" value="WH-like_DNA-bd_sf"/>
</dbReference>
<dbReference type="Pfam" id="PF00027">
    <property type="entry name" value="cNMP_binding"/>
    <property type="match status" value="1"/>
</dbReference>
<keyword evidence="3" id="KW-0804">Transcription</keyword>
<dbReference type="CDD" id="cd00038">
    <property type="entry name" value="CAP_ED"/>
    <property type="match status" value="1"/>
</dbReference>
<evidence type="ECO:0000256" key="2">
    <source>
        <dbReference type="ARBA" id="ARBA00023125"/>
    </source>
</evidence>
<dbReference type="InterPro" id="IPR014710">
    <property type="entry name" value="RmlC-like_jellyroll"/>
</dbReference>
<comment type="caution">
    <text evidence="5">The sequence shown here is derived from an EMBL/GenBank/DDBJ whole genome shotgun (WGS) entry which is preliminary data.</text>
</comment>